<evidence type="ECO:0000256" key="2">
    <source>
        <dbReference type="ARBA" id="ARBA00009853"/>
    </source>
</evidence>
<feature type="transmembrane region" description="Helical" evidence="6">
    <location>
        <begin position="51"/>
        <end position="73"/>
    </location>
</feature>
<evidence type="ECO:0000256" key="3">
    <source>
        <dbReference type="ARBA" id="ARBA00022692"/>
    </source>
</evidence>
<comment type="subcellular location">
    <subcellularLocation>
        <location evidence="1">Membrane</location>
        <topology evidence="1">Multi-pass membrane protein</topology>
    </subcellularLocation>
</comment>
<name>Q0FQC7_SALBH</name>
<accession>Q0FQC7</accession>
<feature type="transmembrane region" description="Helical" evidence="6">
    <location>
        <begin position="190"/>
        <end position="212"/>
    </location>
</feature>
<dbReference type="HOGENOM" id="CLU_032828_2_0_5"/>
<dbReference type="GO" id="GO:0016020">
    <property type="term" value="C:membrane"/>
    <property type="evidence" value="ECO:0007669"/>
    <property type="project" value="UniProtKB-SubCell"/>
</dbReference>
<dbReference type="EMBL" id="AATQ01000015">
    <property type="protein sequence ID" value="EAU46320.1"/>
    <property type="molecule type" value="Genomic_DNA"/>
</dbReference>
<evidence type="ECO:0000256" key="1">
    <source>
        <dbReference type="ARBA" id="ARBA00004141"/>
    </source>
</evidence>
<keyword evidence="9" id="KW-1185">Reference proteome</keyword>
<comment type="caution">
    <text evidence="8">The sequence shown here is derived from an EMBL/GenBank/DDBJ whole genome shotgun (WGS) entry which is preliminary data.</text>
</comment>
<dbReference type="STRING" id="314265.R2601_09702"/>
<dbReference type="InterPro" id="IPR000620">
    <property type="entry name" value="EamA_dom"/>
</dbReference>
<protein>
    <recommendedName>
        <fullName evidence="7">EamA domain-containing protein</fullName>
    </recommendedName>
</protein>
<evidence type="ECO:0000313" key="9">
    <source>
        <dbReference type="Proteomes" id="UP000006230"/>
    </source>
</evidence>
<organism evidence="8 9">
    <name type="scientific">Salipiger bermudensis (strain DSM 26914 / JCM 13377 / KCTC 12554 / HTCC2601)</name>
    <name type="common">Pelagibaca bermudensis</name>
    <dbReference type="NCBI Taxonomy" id="314265"/>
    <lineage>
        <taxon>Bacteria</taxon>
        <taxon>Pseudomonadati</taxon>
        <taxon>Pseudomonadota</taxon>
        <taxon>Alphaproteobacteria</taxon>
        <taxon>Rhodobacterales</taxon>
        <taxon>Roseobacteraceae</taxon>
        <taxon>Salipiger</taxon>
    </lineage>
</organism>
<keyword evidence="4 6" id="KW-1133">Transmembrane helix</keyword>
<dbReference type="Gene3D" id="1.10.3730.20">
    <property type="match status" value="1"/>
</dbReference>
<dbReference type="SUPFAM" id="SSF103481">
    <property type="entry name" value="Multidrug resistance efflux transporter EmrE"/>
    <property type="match status" value="2"/>
</dbReference>
<feature type="transmembrane region" description="Helical" evidence="6">
    <location>
        <begin position="257"/>
        <end position="274"/>
    </location>
</feature>
<reference evidence="8 9" key="1">
    <citation type="journal article" date="2010" name="J. Bacteriol.">
        <title>Genome sequences of Pelagibaca bermudensis HTCC2601T and Maritimibacter alkaliphilus HTCC2654T, the type strains of two marine Roseobacter genera.</title>
        <authorList>
            <person name="Thrash J.C."/>
            <person name="Cho J.C."/>
            <person name="Ferriera S."/>
            <person name="Johnson J."/>
            <person name="Vergin K.L."/>
            <person name="Giovannoni S.J."/>
        </authorList>
    </citation>
    <scope>NUCLEOTIDE SEQUENCE [LARGE SCALE GENOMIC DNA]</scope>
    <source>
        <strain evidence="9">DSM 26914 / JCM 13377 / KCTC 12554 / HTCC2601</strain>
    </source>
</reference>
<sequence length="315" mass="34302">MFLADRCDGSTDHGMAQLSDNTRGALLMMASMAAFTLGDTCVKAIGEAISLSQLLVIRGFFASLFIALLAWRLNALRFDLPRRDWALVLTRAVAEVCSTYFFLTALRQMPLANVTALLQMLPLTLTLGSAVFFGERVGWRRWLAIAAGFAGMLLIVRPGTEGFNLYSIFALVAVAFVTLRDLVTRRMSPAVPSLTVTLVSSVAVFLFALTMSLGQAWEPITPRLGLLLAGTTLFIIAGYSLSVIVMRVGEMSFVAPFRYTGLLIALAVGLLVFGDWPVPLTLIGAAIIVATGSFNLWREGQLRRRAMAQAKIRRT</sequence>
<dbReference type="Proteomes" id="UP000006230">
    <property type="component" value="Unassembled WGS sequence"/>
</dbReference>
<comment type="similarity">
    <text evidence="2">Belongs to the drug/metabolite transporter (DMT) superfamily. 10 TMS drug/metabolite exporter (DME) (TC 2.A.7.3) family.</text>
</comment>
<feature type="transmembrane region" description="Helical" evidence="6">
    <location>
        <begin position="165"/>
        <end position="183"/>
    </location>
</feature>
<evidence type="ECO:0000259" key="7">
    <source>
        <dbReference type="Pfam" id="PF00892"/>
    </source>
</evidence>
<dbReference type="InterPro" id="IPR037185">
    <property type="entry name" value="EmrE-like"/>
</dbReference>
<evidence type="ECO:0000256" key="5">
    <source>
        <dbReference type="ARBA" id="ARBA00023136"/>
    </source>
</evidence>
<feature type="transmembrane region" description="Helical" evidence="6">
    <location>
        <begin position="224"/>
        <end position="245"/>
    </location>
</feature>
<dbReference type="eggNOG" id="COG0697">
    <property type="taxonomic scope" value="Bacteria"/>
</dbReference>
<dbReference type="Pfam" id="PF00892">
    <property type="entry name" value="EamA"/>
    <property type="match status" value="1"/>
</dbReference>
<feature type="transmembrane region" description="Helical" evidence="6">
    <location>
        <begin position="111"/>
        <end position="133"/>
    </location>
</feature>
<dbReference type="PANTHER" id="PTHR22911">
    <property type="entry name" value="ACYL-MALONYL CONDENSING ENZYME-RELATED"/>
    <property type="match status" value="1"/>
</dbReference>
<feature type="transmembrane region" description="Helical" evidence="6">
    <location>
        <begin position="142"/>
        <end position="159"/>
    </location>
</feature>
<dbReference type="AlphaFoldDB" id="Q0FQC7"/>
<gene>
    <name evidence="8" type="ORF">R2601_09702</name>
</gene>
<keyword evidence="5 6" id="KW-0472">Membrane</keyword>
<dbReference type="PANTHER" id="PTHR22911:SF6">
    <property type="entry name" value="SOLUTE CARRIER FAMILY 35 MEMBER G1"/>
    <property type="match status" value="1"/>
</dbReference>
<evidence type="ECO:0000313" key="8">
    <source>
        <dbReference type="EMBL" id="EAU46320.1"/>
    </source>
</evidence>
<evidence type="ECO:0000256" key="4">
    <source>
        <dbReference type="ARBA" id="ARBA00022989"/>
    </source>
</evidence>
<keyword evidence="3 6" id="KW-0812">Transmembrane</keyword>
<evidence type="ECO:0000256" key="6">
    <source>
        <dbReference type="SAM" id="Phobius"/>
    </source>
</evidence>
<feature type="transmembrane region" description="Helical" evidence="6">
    <location>
        <begin position="280"/>
        <end position="297"/>
    </location>
</feature>
<proteinExistence type="inferred from homology"/>
<feature type="domain" description="EamA" evidence="7">
    <location>
        <begin position="23"/>
        <end position="156"/>
    </location>
</feature>